<evidence type="ECO:0000313" key="2">
    <source>
        <dbReference type="Proteomes" id="UP000232721"/>
    </source>
</evidence>
<reference evidence="1 2" key="1">
    <citation type="submission" date="2017-02" db="EMBL/GenBank/DDBJ databases">
        <title>Trade-off between light-utilization and light-protection in marine flavobacteria.</title>
        <authorList>
            <person name="Kumagai Y."/>
            <person name="Yoshizawa S."/>
            <person name="Kogure K."/>
            <person name="Iwasaki W."/>
        </authorList>
    </citation>
    <scope>NUCLEOTIDE SEQUENCE [LARGE SCALE GENOMIC DNA]</scope>
    <source>
        <strain evidence="1 2">KCTC 23670</strain>
    </source>
</reference>
<protein>
    <recommendedName>
        <fullName evidence="3">PKD domain-containing protein</fullName>
    </recommendedName>
</protein>
<organism evidence="1 2">
    <name type="scientific">Polaribacter sejongensis</name>
    <dbReference type="NCBI Taxonomy" id="985043"/>
    <lineage>
        <taxon>Bacteria</taxon>
        <taxon>Pseudomonadati</taxon>
        <taxon>Bacteroidota</taxon>
        <taxon>Flavobacteriia</taxon>
        <taxon>Flavobacteriales</taxon>
        <taxon>Flavobacteriaceae</taxon>
    </lineage>
</organism>
<evidence type="ECO:0000313" key="1">
    <source>
        <dbReference type="EMBL" id="AUC22328.1"/>
    </source>
</evidence>
<gene>
    <name evidence="1" type="ORF">BTO15_09590</name>
</gene>
<dbReference type="Proteomes" id="UP000232721">
    <property type="component" value="Chromosome"/>
</dbReference>
<accession>A0ABM6PZX7</accession>
<dbReference type="InterPro" id="IPR013783">
    <property type="entry name" value="Ig-like_fold"/>
</dbReference>
<proteinExistence type="predicted"/>
<dbReference type="EMBL" id="CP019336">
    <property type="protein sequence ID" value="AUC22328.1"/>
    <property type="molecule type" value="Genomic_DNA"/>
</dbReference>
<dbReference type="Gene3D" id="2.60.40.10">
    <property type="entry name" value="Immunoglobulins"/>
    <property type="match status" value="1"/>
</dbReference>
<name>A0ABM6PZX7_9FLAO</name>
<evidence type="ECO:0008006" key="3">
    <source>
        <dbReference type="Google" id="ProtNLM"/>
    </source>
</evidence>
<dbReference type="Pfam" id="PF22352">
    <property type="entry name" value="K319L-like_PKD"/>
    <property type="match status" value="1"/>
</dbReference>
<dbReference type="SUPFAM" id="SSF49299">
    <property type="entry name" value="PKD domain"/>
    <property type="match status" value="1"/>
</dbReference>
<keyword evidence="2" id="KW-1185">Reference proteome</keyword>
<dbReference type="PROSITE" id="PS51257">
    <property type="entry name" value="PROKAR_LIPOPROTEIN"/>
    <property type="match status" value="1"/>
</dbReference>
<dbReference type="InterPro" id="IPR035986">
    <property type="entry name" value="PKD_dom_sf"/>
</dbReference>
<dbReference type="RefSeq" id="WP_208888645.1">
    <property type="nucleotide sequence ID" value="NZ_CP019336.1"/>
</dbReference>
<sequence length="296" mass="33099">MKKLTLLALCVFLTYSCTNTEEENGSLNTPIIAIDVVDMVFLPKNSVEINATISDTGNQTQTILWEKTAGGSADFESDKKDITITNLEEGNYSFTLTVTNNNLSSEESISFSVSDAKVLYNLDFEESNEGFTSSIFGNYTAGKELRNVTEETNHCGTVYMGKKEDFTDWLTYSYEGNNSNFVATNMGTCLGYFTSAIQKEITFTEDFSNGNLGIQFQYYKPGDFSKWGDYNLEVLIFEDDLNYTSEPIITLSPTTNPEGWSLFNENISLAKGTYTLVIRNTNAQTAIDNITFYKNN</sequence>